<keyword evidence="10" id="KW-1185">Reference proteome</keyword>
<dbReference type="GO" id="GO:0005886">
    <property type="term" value="C:plasma membrane"/>
    <property type="evidence" value="ECO:0007669"/>
    <property type="project" value="TreeGrafter"/>
</dbReference>
<evidence type="ECO:0000313" key="9">
    <source>
        <dbReference type="EMBL" id="AEF81274.1"/>
    </source>
</evidence>
<dbReference type="KEGG" id="taz:TREAZ_1122"/>
<accession>F5Y772</accession>
<evidence type="ECO:0000256" key="2">
    <source>
        <dbReference type="ARBA" id="ARBA00022676"/>
    </source>
</evidence>
<organism evidence="9 10">
    <name type="scientific">Leadbettera azotonutricia (strain ATCC BAA-888 / DSM 13862 / ZAS-9)</name>
    <name type="common">Treponema azotonutricium</name>
    <dbReference type="NCBI Taxonomy" id="545695"/>
    <lineage>
        <taxon>Bacteria</taxon>
        <taxon>Pseudomonadati</taxon>
        <taxon>Spirochaetota</taxon>
        <taxon>Spirochaetia</taxon>
        <taxon>Spirochaetales</taxon>
        <taxon>Breznakiellaceae</taxon>
        <taxon>Leadbettera</taxon>
    </lineage>
</organism>
<dbReference type="InterPro" id="IPR050256">
    <property type="entry name" value="Glycosyltransferase_2"/>
</dbReference>
<evidence type="ECO:0000256" key="6">
    <source>
        <dbReference type="ARBA" id="ARBA00022989"/>
    </source>
</evidence>
<evidence type="ECO:0000256" key="3">
    <source>
        <dbReference type="ARBA" id="ARBA00022679"/>
    </source>
</evidence>
<reference evidence="10" key="1">
    <citation type="submission" date="2009-12" db="EMBL/GenBank/DDBJ databases">
        <title>Complete sequence of Treponema azotonutricium strain ZAS-9.</title>
        <authorList>
            <person name="Tetu S.G."/>
            <person name="Matson E."/>
            <person name="Ren Q."/>
            <person name="Seshadri R."/>
            <person name="Elbourne L."/>
            <person name="Hassan K.A."/>
            <person name="Durkin A."/>
            <person name="Radune D."/>
            <person name="Mohamoud Y."/>
            <person name="Shay R."/>
            <person name="Jin S."/>
            <person name="Zhang X."/>
            <person name="Lucey K."/>
            <person name="Ballor N.R."/>
            <person name="Ottesen E."/>
            <person name="Rosenthal R."/>
            <person name="Allen A."/>
            <person name="Leadbetter J.R."/>
            <person name="Paulsen I.T."/>
        </authorList>
    </citation>
    <scope>NUCLEOTIDE SEQUENCE [LARGE SCALE GENOMIC DNA]</scope>
    <source>
        <strain evidence="10">ATCC BAA-888 / DSM 13862 / ZAS-9</strain>
    </source>
</reference>
<dbReference type="eggNOG" id="COG0463">
    <property type="taxonomic scope" value="Bacteria"/>
</dbReference>
<gene>
    <name evidence="9" type="ordered locus">TREAZ_1122</name>
</gene>
<dbReference type="Proteomes" id="UP000009222">
    <property type="component" value="Chromosome"/>
</dbReference>
<dbReference type="AlphaFoldDB" id="F5Y772"/>
<proteinExistence type="predicted"/>
<evidence type="ECO:0000256" key="5">
    <source>
        <dbReference type="ARBA" id="ARBA00022985"/>
    </source>
</evidence>
<sequence>MAEQTGTGRCKASVSMLIPAYNEEDILLPALERSLECFQRDFEDYEIVLINDGSKDNTGAIIDEFVKTHDHAVALHNLINLNYGASIQRGFVAASKKYVFANAADLPLDPGKVRELIEKSENENIDVLCVERMEYLGTSAWRRFASLVNRALILMLFPNGKKGIRDTNYLQIFRRSIIEDILPLARSPIFTMPEMIFRARYKKIYKVVPVEFEYKAMSVRKGAFGHPNDIFWGIYDMLRFRLRVWQRNY</sequence>
<keyword evidence="3 9" id="KW-0808">Transferase</keyword>
<dbReference type="GO" id="GO:0009103">
    <property type="term" value="P:lipopolysaccharide biosynthetic process"/>
    <property type="evidence" value="ECO:0007669"/>
    <property type="project" value="UniProtKB-KW"/>
</dbReference>
<evidence type="ECO:0000256" key="1">
    <source>
        <dbReference type="ARBA" id="ARBA00022475"/>
    </source>
</evidence>
<dbReference type="PANTHER" id="PTHR48090">
    <property type="entry name" value="UNDECAPRENYL-PHOSPHATE 4-DEOXY-4-FORMAMIDO-L-ARABINOSE TRANSFERASE-RELATED"/>
    <property type="match status" value="1"/>
</dbReference>
<dbReference type="InterPro" id="IPR001173">
    <property type="entry name" value="Glyco_trans_2-like"/>
</dbReference>
<evidence type="ECO:0000259" key="8">
    <source>
        <dbReference type="Pfam" id="PF00535"/>
    </source>
</evidence>
<dbReference type="OrthoDB" id="9807778at2"/>
<protein>
    <submittedName>
        <fullName evidence="9">Putative glycosyltransferase</fullName>
    </submittedName>
</protein>
<dbReference type="EMBL" id="CP001841">
    <property type="protein sequence ID" value="AEF81274.1"/>
    <property type="molecule type" value="Genomic_DNA"/>
</dbReference>
<evidence type="ECO:0000256" key="4">
    <source>
        <dbReference type="ARBA" id="ARBA00022692"/>
    </source>
</evidence>
<dbReference type="SUPFAM" id="SSF53448">
    <property type="entry name" value="Nucleotide-diphospho-sugar transferases"/>
    <property type="match status" value="1"/>
</dbReference>
<feature type="domain" description="Glycosyltransferase 2-like" evidence="8">
    <location>
        <begin position="15"/>
        <end position="181"/>
    </location>
</feature>
<keyword evidence="5" id="KW-0448">Lipopolysaccharide biosynthesis</keyword>
<reference evidence="9 10" key="2">
    <citation type="journal article" date="2011" name="ISME J.">
        <title>RNA-seq reveals cooperative metabolic interactions between two termite-gut spirochete species in co-culture.</title>
        <authorList>
            <person name="Rosenthal A.Z."/>
            <person name="Matson E.G."/>
            <person name="Eldar A."/>
            <person name="Leadbetter J.R."/>
        </authorList>
    </citation>
    <scope>NUCLEOTIDE SEQUENCE [LARGE SCALE GENOMIC DNA]</scope>
    <source>
        <strain evidence="10">ATCC BAA-888 / DSM 13862 / ZAS-9</strain>
    </source>
</reference>
<dbReference type="STRING" id="545695.TREAZ_1122"/>
<keyword evidence="7" id="KW-0472">Membrane</keyword>
<dbReference type="GO" id="GO:0099621">
    <property type="term" value="F:undecaprenyl-phosphate 4-deoxy-4-formamido-L-arabinose transferase activity"/>
    <property type="evidence" value="ECO:0007669"/>
    <property type="project" value="TreeGrafter"/>
</dbReference>
<keyword evidence="4" id="KW-0812">Transmembrane</keyword>
<dbReference type="InParanoid" id="F5Y772"/>
<evidence type="ECO:0000313" key="10">
    <source>
        <dbReference type="Proteomes" id="UP000009222"/>
    </source>
</evidence>
<name>F5Y772_LEAAZ</name>
<keyword evidence="6" id="KW-1133">Transmembrane helix</keyword>
<keyword evidence="2" id="KW-0328">Glycosyltransferase</keyword>
<keyword evidence="1" id="KW-1003">Cell membrane</keyword>
<dbReference type="HOGENOM" id="CLU_033536_9_0_12"/>
<dbReference type="Pfam" id="PF00535">
    <property type="entry name" value="Glycos_transf_2"/>
    <property type="match status" value="1"/>
</dbReference>
<dbReference type="RefSeq" id="WP_015710868.1">
    <property type="nucleotide sequence ID" value="NC_015577.1"/>
</dbReference>
<dbReference type="CDD" id="cd04179">
    <property type="entry name" value="DPM_DPG-synthase_like"/>
    <property type="match status" value="1"/>
</dbReference>
<evidence type="ECO:0000256" key="7">
    <source>
        <dbReference type="ARBA" id="ARBA00023136"/>
    </source>
</evidence>
<dbReference type="InterPro" id="IPR029044">
    <property type="entry name" value="Nucleotide-diphossugar_trans"/>
</dbReference>
<dbReference type="PANTHER" id="PTHR48090:SF3">
    <property type="entry name" value="UNDECAPRENYL-PHOSPHATE 4-DEOXY-4-FORMAMIDO-L-ARABINOSE TRANSFERASE"/>
    <property type="match status" value="1"/>
</dbReference>
<dbReference type="Gene3D" id="3.90.550.10">
    <property type="entry name" value="Spore Coat Polysaccharide Biosynthesis Protein SpsA, Chain A"/>
    <property type="match status" value="1"/>
</dbReference>